<evidence type="ECO:0000256" key="11">
    <source>
        <dbReference type="SAM" id="SignalP"/>
    </source>
</evidence>
<comment type="subcellular location">
    <subcellularLocation>
        <location evidence="1">Cell membrane</location>
        <topology evidence="1">Multi-pass membrane protein</topology>
    </subcellularLocation>
</comment>
<keyword evidence="6" id="KW-0029">Amino-acid transport</keyword>
<feature type="transmembrane region" description="Helical" evidence="10">
    <location>
        <begin position="289"/>
        <end position="306"/>
    </location>
</feature>
<protein>
    <submittedName>
        <fullName evidence="12">Branched-chain amino acid ABC transporter permease</fullName>
    </submittedName>
</protein>
<feature type="transmembrane region" description="Helical" evidence="10">
    <location>
        <begin position="411"/>
        <end position="430"/>
    </location>
</feature>
<comment type="caution">
    <text evidence="12">The sequence shown here is derived from an EMBL/GenBank/DDBJ whole genome shotgun (WGS) entry which is preliminary data.</text>
</comment>
<keyword evidence="5 10" id="KW-0812">Transmembrane</keyword>
<dbReference type="PANTHER" id="PTHR11795">
    <property type="entry name" value="BRANCHED-CHAIN AMINO ACID TRANSPORT SYSTEM PERMEASE PROTEIN LIVH"/>
    <property type="match status" value="1"/>
</dbReference>
<keyword evidence="7 10" id="KW-1133">Transmembrane helix</keyword>
<dbReference type="InterPro" id="IPR052157">
    <property type="entry name" value="BCAA_transport_permease"/>
</dbReference>
<dbReference type="AlphaFoldDB" id="A0A965GCR8"/>
<feature type="chain" id="PRO_5036891344" evidence="11">
    <location>
        <begin position="43"/>
        <end position="437"/>
    </location>
</feature>
<dbReference type="GO" id="GO:0015192">
    <property type="term" value="F:L-phenylalanine transmembrane transporter activity"/>
    <property type="evidence" value="ECO:0007669"/>
    <property type="project" value="TreeGrafter"/>
</dbReference>
<keyword evidence="11" id="KW-0732">Signal</keyword>
<accession>A0A965GCR8</accession>
<dbReference type="InterPro" id="IPR001851">
    <property type="entry name" value="ABC_transp_permease"/>
</dbReference>
<reference evidence="12" key="1">
    <citation type="submission" date="2018-10" db="EMBL/GenBank/DDBJ databases">
        <title>Iterative Subtractive Binning of Freshwater Chronoseries Metagenomes Recovers Nearly Complete Genomes from over Four Hundred Novel Species.</title>
        <authorList>
            <person name="Rodriguez-R L.M."/>
            <person name="Tsementzi D."/>
            <person name="Luo C."/>
            <person name="Konstantinidis K.T."/>
        </authorList>
    </citation>
    <scope>NUCLEOTIDE SEQUENCE</scope>
    <source>
        <strain evidence="12">WB5_2A_028</strain>
    </source>
</reference>
<evidence type="ECO:0000256" key="9">
    <source>
        <dbReference type="ARBA" id="ARBA00037998"/>
    </source>
</evidence>
<keyword evidence="3" id="KW-1003">Cell membrane</keyword>
<feature type="transmembrane region" description="Helical" evidence="10">
    <location>
        <begin position="239"/>
        <end position="261"/>
    </location>
</feature>
<dbReference type="GO" id="GO:0015190">
    <property type="term" value="F:L-leucine transmembrane transporter activity"/>
    <property type="evidence" value="ECO:0007669"/>
    <property type="project" value="TreeGrafter"/>
</dbReference>
<evidence type="ECO:0000256" key="7">
    <source>
        <dbReference type="ARBA" id="ARBA00022989"/>
    </source>
</evidence>
<evidence type="ECO:0000256" key="6">
    <source>
        <dbReference type="ARBA" id="ARBA00022970"/>
    </source>
</evidence>
<comment type="similarity">
    <text evidence="9">Belongs to the binding-protein-dependent transport system permease family. LivHM subfamily.</text>
</comment>
<feature type="transmembrane region" description="Helical" evidence="10">
    <location>
        <begin position="193"/>
        <end position="218"/>
    </location>
</feature>
<evidence type="ECO:0000256" key="2">
    <source>
        <dbReference type="ARBA" id="ARBA00022448"/>
    </source>
</evidence>
<keyword evidence="8 10" id="KW-0472">Membrane</keyword>
<evidence type="ECO:0000256" key="10">
    <source>
        <dbReference type="SAM" id="Phobius"/>
    </source>
</evidence>
<dbReference type="GO" id="GO:0005304">
    <property type="term" value="F:L-valine transmembrane transporter activity"/>
    <property type="evidence" value="ECO:0007669"/>
    <property type="project" value="TreeGrafter"/>
</dbReference>
<evidence type="ECO:0000256" key="4">
    <source>
        <dbReference type="ARBA" id="ARBA00022519"/>
    </source>
</evidence>
<dbReference type="PANTHER" id="PTHR11795:SF371">
    <property type="entry name" value="HIGH-AFFINITY BRANCHED-CHAIN AMINO ACID TRANSPORT SYSTEM PERMEASE PROTEIN LIVH"/>
    <property type="match status" value="1"/>
</dbReference>
<dbReference type="Pfam" id="PF02653">
    <property type="entry name" value="BPD_transp_2"/>
    <property type="match status" value="1"/>
</dbReference>
<gene>
    <name evidence="12" type="ORF">EBT44_04735</name>
</gene>
<keyword evidence="2" id="KW-0813">Transport</keyword>
<dbReference type="GO" id="GO:0042941">
    <property type="term" value="P:D-alanine transmembrane transport"/>
    <property type="evidence" value="ECO:0007669"/>
    <property type="project" value="TreeGrafter"/>
</dbReference>
<evidence type="ECO:0000256" key="8">
    <source>
        <dbReference type="ARBA" id="ARBA00023136"/>
    </source>
</evidence>
<feature type="transmembrane region" description="Helical" evidence="10">
    <location>
        <begin position="151"/>
        <end position="173"/>
    </location>
</feature>
<sequence length="437" mass="45430">MQKVVRVRLASSRRSSLVIMSSIALTLLTSLLFSAVATSASAATPTYIQGTLVDSAKAPIAGVTISATGPNGFSGESKSDTSGKWKIEVPAAAVYQVSINQEQLPSGQALTDPAKATIKANVISLGFDVTILFPIGPGVEKTTNLERSAQLLADGLILALVIALAALGLNLVFGTTGLTNFAHGELLTLGGLLTYYLSAVVGLKVVLAIPLAVALSAFIGGYLQDKFLWQPLRRRGTGLIAALIVSIGFAILIRYFFLFIFGGDTRQLPEYAGQAGLTLGLVSITPKSIITSTIGLAMLVIATIWLSRSHMGKASRAVADNPALASSSGIEVEKVIRAVWILGATLASFAGIMVTVNQGVSFFMGQDLLLLIFAAVTLGGLGTINGALIGSLVIGVSIQLSTLFIPTELKYVGALVILILILLVRPQGILGKKGRVG</sequence>
<evidence type="ECO:0000256" key="3">
    <source>
        <dbReference type="ARBA" id="ARBA00022475"/>
    </source>
</evidence>
<evidence type="ECO:0000256" key="1">
    <source>
        <dbReference type="ARBA" id="ARBA00004651"/>
    </source>
</evidence>
<proteinExistence type="inferred from homology"/>
<name>A0A965GCR8_9PROT</name>
<feature type="transmembrane region" description="Helical" evidence="10">
    <location>
        <begin position="335"/>
        <end position="356"/>
    </location>
</feature>
<dbReference type="EMBL" id="RFXN01000060">
    <property type="protein sequence ID" value="NBR94125.1"/>
    <property type="molecule type" value="Genomic_DNA"/>
</dbReference>
<keyword evidence="4" id="KW-0997">Cell inner membrane</keyword>
<dbReference type="GO" id="GO:0015188">
    <property type="term" value="F:L-isoleucine transmembrane transporter activity"/>
    <property type="evidence" value="ECO:0007669"/>
    <property type="project" value="TreeGrafter"/>
</dbReference>
<dbReference type="Proteomes" id="UP000740727">
    <property type="component" value="Unassembled WGS sequence"/>
</dbReference>
<evidence type="ECO:0000313" key="12">
    <source>
        <dbReference type="EMBL" id="NBR94125.1"/>
    </source>
</evidence>
<organism evidence="12 13">
    <name type="scientific">Candidatus Fonsibacter lacus</name>
    <dbReference type="NCBI Taxonomy" id="2576439"/>
    <lineage>
        <taxon>Bacteria</taxon>
        <taxon>Pseudomonadati</taxon>
        <taxon>Pseudomonadota</taxon>
        <taxon>Alphaproteobacteria</taxon>
        <taxon>Candidatus Pelagibacterales</taxon>
        <taxon>Candidatus Pelagibacterales incertae sedis</taxon>
        <taxon>Candidatus Fonsibacter</taxon>
    </lineage>
</organism>
<dbReference type="CDD" id="cd06582">
    <property type="entry name" value="TM_PBP1_LivH_like"/>
    <property type="match status" value="1"/>
</dbReference>
<evidence type="ECO:0000313" key="13">
    <source>
        <dbReference type="Proteomes" id="UP000740727"/>
    </source>
</evidence>
<evidence type="ECO:0000256" key="5">
    <source>
        <dbReference type="ARBA" id="ARBA00022692"/>
    </source>
</evidence>
<feature type="signal peptide" evidence="11">
    <location>
        <begin position="1"/>
        <end position="42"/>
    </location>
</feature>
<dbReference type="GO" id="GO:1903806">
    <property type="term" value="P:L-isoleucine import across plasma membrane"/>
    <property type="evidence" value="ECO:0007669"/>
    <property type="project" value="TreeGrafter"/>
</dbReference>
<dbReference type="GO" id="GO:0015808">
    <property type="term" value="P:L-alanine transport"/>
    <property type="evidence" value="ECO:0007669"/>
    <property type="project" value="TreeGrafter"/>
</dbReference>
<dbReference type="GO" id="GO:0005886">
    <property type="term" value="C:plasma membrane"/>
    <property type="evidence" value="ECO:0007669"/>
    <property type="project" value="UniProtKB-SubCell"/>
</dbReference>